<feature type="compositionally biased region" description="Polar residues" evidence="6">
    <location>
        <begin position="1"/>
        <end position="18"/>
    </location>
</feature>
<evidence type="ECO:0000256" key="4">
    <source>
        <dbReference type="PIRSR" id="PIRSR006806-1"/>
    </source>
</evidence>
<evidence type="ECO:0000313" key="8">
    <source>
        <dbReference type="Proteomes" id="UP000001870"/>
    </source>
</evidence>
<protein>
    <recommendedName>
        <fullName evidence="5">5-formyltetrahydrofolate cyclo-ligase</fullName>
        <ecNumber evidence="5">6.3.3.2</ecNumber>
    </recommendedName>
</protein>
<dbReference type="PIRSF" id="PIRSF006806">
    <property type="entry name" value="FTHF_cligase"/>
    <property type="match status" value="1"/>
</dbReference>
<proteinExistence type="inferred from homology"/>
<organism evidence="7 8">
    <name type="scientific">Alteromonas mediterranea (strain DSM 17117 / CIP 110805 / LMG 28347 / Deep ecotype)</name>
    <dbReference type="NCBI Taxonomy" id="1774373"/>
    <lineage>
        <taxon>Bacteria</taxon>
        <taxon>Pseudomonadati</taxon>
        <taxon>Pseudomonadota</taxon>
        <taxon>Gammaproteobacteria</taxon>
        <taxon>Alteromonadales</taxon>
        <taxon>Alteromonadaceae</taxon>
        <taxon>Alteromonas/Salinimonas group</taxon>
        <taxon>Alteromonas</taxon>
    </lineage>
</organism>
<dbReference type="Gene3D" id="3.40.50.10420">
    <property type="entry name" value="NagB/RpiA/CoA transferase-like"/>
    <property type="match status" value="1"/>
</dbReference>
<feature type="region of interest" description="Disordered" evidence="6">
    <location>
        <begin position="1"/>
        <end position="21"/>
    </location>
</feature>
<keyword evidence="2 4" id="KW-0547">Nucleotide-binding</keyword>
<dbReference type="InterPro" id="IPR037171">
    <property type="entry name" value="NagB/RpiA_transferase-like"/>
</dbReference>
<keyword evidence="5" id="KW-0460">Magnesium</keyword>
<name>F2GCW8_ALTMD</name>
<dbReference type="PANTHER" id="PTHR23407">
    <property type="entry name" value="ATPASE INHIBITOR/5-FORMYLTETRAHYDROFOLATE CYCLO-LIGASE"/>
    <property type="match status" value="1"/>
</dbReference>
<dbReference type="Proteomes" id="UP000001870">
    <property type="component" value="Chromosome"/>
</dbReference>
<feature type="binding site" evidence="4">
    <location>
        <position position="77"/>
    </location>
    <ligand>
        <name>substrate</name>
    </ligand>
</feature>
<dbReference type="RefSeq" id="WP_012519407.1">
    <property type="nucleotide sequence ID" value="NC_011138.3"/>
</dbReference>
<dbReference type="EC" id="6.3.3.2" evidence="5"/>
<sequence length="229" mass="25345">MPASTISASQRVKNSNTLPEAKANARTILRKQLREARRALSPQQQRDAAQGVVKQLCSLNFLIEANTIAGYLVNDGEVDLKDYIEMQWQAPQAKQFALPVLHPICKGHLLFLSYTQHTALVKNKYNIEEPALVCPSVIPTSQCDVILMPLVGFDTNGNRLGMGGGYYDRTLAFTQRNVYPQKNISSNKPKLVGIAHDMQEVEALPVASWDVPLDAIVTPTRTLVFNTAE</sequence>
<evidence type="ECO:0000256" key="2">
    <source>
        <dbReference type="ARBA" id="ARBA00022741"/>
    </source>
</evidence>
<dbReference type="GO" id="GO:0035999">
    <property type="term" value="P:tetrahydrofolate interconversion"/>
    <property type="evidence" value="ECO:0007669"/>
    <property type="project" value="TreeGrafter"/>
</dbReference>
<comment type="cofactor">
    <cofactor evidence="5">
        <name>Mg(2+)</name>
        <dbReference type="ChEBI" id="CHEBI:18420"/>
    </cofactor>
</comment>
<dbReference type="SUPFAM" id="SSF100950">
    <property type="entry name" value="NagB/RpiA/CoA transferase-like"/>
    <property type="match status" value="1"/>
</dbReference>
<keyword evidence="8" id="KW-1185">Reference proteome</keyword>
<feature type="binding site" evidence="4">
    <location>
        <position position="72"/>
    </location>
    <ligand>
        <name>substrate</name>
    </ligand>
</feature>
<dbReference type="InterPro" id="IPR002698">
    <property type="entry name" value="FTHF_cligase"/>
</dbReference>
<dbReference type="NCBIfam" id="TIGR02727">
    <property type="entry name" value="MTHFS_bact"/>
    <property type="match status" value="1"/>
</dbReference>
<keyword evidence="3 4" id="KW-0067">ATP-binding</keyword>
<dbReference type="GO" id="GO:0005524">
    <property type="term" value="F:ATP binding"/>
    <property type="evidence" value="ECO:0007669"/>
    <property type="project" value="UniProtKB-KW"/>
</dbReference>
<feature type="binding site" evidence="4">
    <location>
        <begin position="159"/>
        <end position="167"/>
    </location>
    <ligand>
        <name>ATP</name>
        <dbReference type="ChEBI" id="CHEBI:30616"/>
    </ligand>
</feature>
<accession>F2GCW8</accession>
<dbReference type="GO" id="GO:0009396">
    <property type="term" value="P:folic acid-containing compound biosynthetic process"/>
    <property type="evidence" value="ECO:0007669"/>
    <property type="project" value="TreeGrafter"/>
</dbReference>
<evidence type="ECO:0000313" key="7">
    <source>
        <dbReference type="EMBL" id="AEA99115.1"/>
    </source>
</evidence>
<evidence type="ECO:0000256" key="1">
    <source>
        <dbReference type="ARBA" id="ARBA00010638"/>
    </source>
</evidence>
<reference evidence="7 8" key="1">
    <citation type="journal article" date="2008" name="ISME J.">
        <title>Comparative genomics of two ecotypes of the marine planktonic copiotroph Alteromonas macleodii suggests alternative lifestyles associated with different kinds of particulate organic matter.</title>
        <authorList>
            <person name="Ivars-Martinez E."/>
            <person name="Martin-Cuadrado A.B."/>
            <person name="D'Auria G."/>
            <person name="Mira A."/>
            <person name="Ferriera S."/>
            <person name="Johnson J."/>
            <person name="Friedman R."/>
            <person name="Rodriguez-Valera F."/>
        </authorList>
    </citation>
    <scope>NUCLEOTIDE SEQUENCE [LARGE SCALE GENOMIC DNA]</scope>
    <source>
        <strain evidence="8">DSM 17117 / CIP 110805 / LMG 28347 / Deep ecotype</strain>
    </source>
</reference>
<comment type="similarity">
    <text evidence="1 5">Belongs to the 5-formyltetrahydrofolate cyclo-ligase family.</text>
</comment>
<dbReference type="InterPro" id="IPR024185">
    <property type="entry name" value="FTHF_cligase-like_sf"/>
</dbReference>
<comment type="catalytic activity">
    <reaction evidence="5">
        <text>(6S)-5-formyl-5,6,7,8-tetrahydrofolate + ATP = (6R)-5,10-methenyltetrahydrofolate + ADP + phosphate</text>
        <dbReference type="Rhea" id="RHEA:10488"/>
        <dbReference type="ChEBI" id="CHEBI:30616"/>
        <dbReference type="ChEBI" id="CHEBI:43474"/>
        <dbReference type="ChEBI" id="CHEBI:57455"/>
        <dbReference type="ChEBI" id="CHEBI:57457"/>
        <dbReference type="ChEBI" id="CHEBI:456216"/>
        <dbReference type="EC" id="6.3.3.2"/>
    </reaction>
</comment>
<dbReference type="Pfam" id="PF01812">
    <property type="entry name" value="5-FTHF_cyc-lig"/>
    <property type="match status" value="1"/>
</dbReference>
<dbReference type="EMBL" id="CP001103">
    <property type="protein sequence ID" value="AEA99115.1"/>
    <property type="molecule type" value="Genomic_DNA"/>
</dbReference>
<evidence type="ECO:0000256" key="5">
    <source>
        <dbReference type="RuleBase" id="RU361279"/>
    </source>
</evidence>
<dbReference type="AlphaFoldDB" id="F2GCW8"/>
<keyword evidence="5" id="KW-0479">Metal-binding</keyword>
<dbReference type="GO" id="GO:0046872">
    <property type="term" value="F:metal ion binding"/>
    <property type="evidence" value="ECO:0007669"/>
    <property type="project" value="UniProtKB-KW"/>
</dbReference>
<dbReference type="KEGG" id="amc:MADE_1014905"/>
<dbReference type="HOGENOM" id="CLU_066245_0_0_6"/>
<gene>
    <name evidence="7" type="ordered locus">MADE_1014905</name>
</gene>
<dbReference type="GO" id="GO:0030272">
    <property type="term" value="F:5-formyltetrahydrofolate cyclo-ligase activity"/>
    <property type="evidence" value="ECO:0007669"/>
    <property type="project" value="UniProtKB-EC"/>
</dbReference>
<evidence type="ECO:0000256" key="6">
    <source>
        <dbReference type="SAM" id="MobiDB-lite"/>
    </source>
</evidence>
<evidence type="ECO:0000256" key="3">
    <source>
        <dbReference type="ARBA" id="ARBA00022840"/>
    </source>
</evidence>
<dbReference type="PANTHER" id="PTHR23407:SF1">
    <property type="entry name" value="5-FORMYLTETRAHYDROFOLATE CYCLO-LIGASE"/>
    <property type="match status" value="1"/>
</dbReference>
<reference evidence="7 8" key="2">
    <citation type="journal article" date="2015" name="Antonie Van Leeuwenhoek">
        <title>Ecophysiological diversity of a novel member of the genus Alteromonas, and description of Alteromonas mediterranea sp. nov.</title>
        <authorList>
            <person name="Ivanova E.P."/>
            <person name="Lopez-Perez M."/>
            <person name="Zabalos M."/>
            <person name="Nguyen S.H."/>
            <person name="Webb H.K."/>
            <person name="Ryan J."/>
            <person name="Lagutin K."/>
            <person name="Vyssotski M."/>
            <person name="Crawford R.J."/>
            <person name="Rodriguez-Valera F."/>
        </authorList>
    </citation>
    <scope>NUCLEOTIDE SEQUENCE [LARGE SCALE GENOMIC DNA]</scope>
    <source>
        <strain evidence="8">DSM 17117 / CIP 110805 / LMG 28347 / Deep ecotype</strain>
    </source>
</reference>